<dbReference type="EC" id="4.1.2.4" evidence="7"/>
<dbReference type="Pfam" id="PF01791">
    <property type="entry name" value="DeoC"/>
    <property type="match status" value="1"/>
</dbReference>
<evidence type="ECO:0000256" key="3">
    <source>
        <dbReference type="ARBA" id="ARBA00023239"/>
    </source>
</evidence>
<gene>
    <name evidence="7" type="primary">deoC</name>
    <name evidence="8" type="ORF">SAMN04244570_1461</name>
</gene>
<proteinExistence type="inferred from homology"/>
<dbReference type="InterPro" id="IPR002915">
    <property type="entry name" value="DeoC/FbaB/LacD_aldolase"/>
</dbReference>
<comment type="pathway">
    <text evidence="7">Carbohydrate degradation; 2-deoxy-D-ribose 1-phosphate degradation; D-glyceraldehyde 3-phosphate and acetaldehyde from 2-deoxy-alpha-D-ribose 1-phosphate: step 2/2.</text>
</comment>
<dbReference type="EMBL" id="FUYJ01000002">
    <property type="protein sequence ID" value="SKA94715.1"/>
    <property type="molecule type" value="Genomic_DNA"/>
</dbReference>
<dbReference type="PANTHER" id="PTHR10889:SF1">
    <property type="entry name" value="DEOXYRIBOSE-PHOSPHATE ALDOLASE"/>
    <property type="match status" value="1"/>
</dbReference>
<comment type="subcellular location">
    <subcellularLocation>
        <location evidence="7">Cytoplasm</location>
    </subcellularLocation>
</comment>
<reference evidence="9" key="1">
    <citation type="submission" date="2017-02" db="EMBL/GenBank/DDBJ databases">
        <authorList>
            <person name="Varghese N."/>
            <person name="Submissions S."/>
        </authorList>
    </citation>
    <scope>NUCLEOTIDE SEQUENCE [LARGE SCALE GENOMIC DNA]</scope>
    <source>
        <strain evidence="9">DSM 23966</strain>
    </source>
</reference>
<protein>
    <recommendedName>
        <fullName evidence="7">Deoxyribose-phosphate aldolase</fullName>
        <shortName evidence="7">DERA</shortName>
        <ecNumber evidence="7">4.1.2.4</ecNumber>
    </recommendedName>
    <alternativeName>
        <fullName evidence="7">2-deoxy-D-ribose 5-phosphate aldolase</fullName>
    </alternativeName>
    <alternativeName>
        <fullName evidence="7">Phosphodeoxyriboaldolase</fullName>
        <shortName evidence="7">Deoxyriboaldolase</shortName>
    </alternativeName>
</protein>
<feature type="active site" description="Proton donor/acceptor" evidence="7">
    <location>
        <position position="184"/>
    </location>
</feature>
<dbReference type="CDD" id="cd00959">
    <property type="entry name" value="DeoC"/>
    <property type="match status" value="1"/>
</dbReference>
<organism evidence="8 9">
    <name type="scientific">Sporosarcina newyorkensis</name>
    <dbReference type="NCBI Taxonomy" id="759851"/>
    <lineage>
        <taxon>Bacteria</taxon>
        <taxon>Bacillati</taxon>
        <taxon>Bacillota</taxon>
        <taxon>Bacilli</taxon>
        <taxon>Bacillales</taxon>
        <taxon>Caryophanaceae</taxon>
        <taxon>Sporosarcina</taxon>
    </lineage>
</organism>
<keyword evidence="3 7" id="KW-0456">Lyase</keyword>
<dbReference type="PIRSF" id="PIRSF001357">
    <property type="entry name" value="DeoC"/>
    <property type="match status" value="1"/>
</dbReference>
<dbReference type="PANTHER" id="PTHR10889">
    <property type="entry name" value="DEOXYRIBOSE-PHOSPHATE ALDOLASE"/>
    <property type="match status" value="1"/>
</dbReference>
<dbReference type="NCBIfam" id="TIGR00126">
    <property type="entry name" value="deoC"/>
    <property type="match status" value="1"/>
</dbReference>
<dbReference type="UniPathway" id="UPA00002">
    <property type="reaction ID" value="UER00468"/>
</dbReference>
<dbReference type="FunFam" id="3.20.20.70:FF:000044">
    <property type="entry name" value="Deoxyribose-phosphate aldolase"/>
    <property type="match status" value="1"/>
</dbReference>
<dbReference type="InterPro" id="IPR011343">
    <property type="entry name" value="DeoC"/>
</dbReference>
<evidence type="ECO:0000256" key="6">
    <source>
        <dbReference type="ARBA" id="ARBA00056337"/>
    </source>
</evidence>
<dbReference type="SMART" id="SM01133">
    <property type="entry name" value="DeoC"/>
    <property type="match status" value="1"/>
</dbReference>
<comment type="function">
    <text evidence="6 7">Catalyzes a reversible aldol reaction between acetaldehyde and D-glyceraldehyde 3-phosphate to generate 2-deoxy-D-ribose 5-phosphate.</text>
</comment>
<dbReference type="AlphaFoldDB" id="A0A1T4Y0C6"/>
<feature type="active site" description="Schiff-base intermediate with acetaldehyde" evidence="7">
    <location>
        <position position="155"/>
    </location>
</feature>
<evidence type="ECO:0000256" key="1">
    <source>
        <dbReference type="ARBA" id="ARBA00010936"/>
    </source>
</evidence>
<evidence type="ECO:0000256" key="2">
    <source>
        <dbReference type="ARBA" id="ARBA00022490"/>
    </source>
</evidence>
<evidence type="ECO:0000256" key="4">
    <source>
        <dbReference type="ARBA" id="ARBA00023270"/>
    </source>
</evidence>
<dbReference type="InterPro" id="IPR013785">
    <property type="entry name" value="Aldolase_TIM"/>
</dbReference>
<dbReference type="GO" id="GO:0004139">
    <property type="term" value="F:deoxyribose-phosphate aldolase activity"/>
    <property type="evidence" value="ECO:0007669"/>
    <property type="project" value="UniProtKB-UniRule"/>
</dbReference>
<dbReference type="Gene3D" id="3.20.20.70">
    <property type="entry name" value="Aldolase class I"/>
    <property type="match status" value="1"/>
</dbReference>
<keyword evidence="4 7" id="KW-0704">Schiff base</keyword>
<sequence length="224" mass="24600">MTAIHEYIDHTLLKAEATKEQIEQLCKEASEHHFATVCVNPFYVPICVDLLKDTGVKVCTVVGFPLGANKLSIKRLEAEQAIEDGAEEIDYVLNISAVKNKDFLFVKEEMEALARLKEERPDVVVKCIFEVCYLTPAEIEELSILAKEVGLDFIKTSTGFGSGGATLEAVQLMVENSGEHVRVKASGGIRTRDQFQKYKELGVSRVGTSNGIAIISGTQGSINY</sequence>
<dbReference type="GO" id="GO:0006018">
    <property type="term" value="P:2-deoxyribose 1-phosphate catabolic process"/>
    <property type="evidence" value="ECO:0007669"/>
    <property type="project" value="UniProtKB-UniRule"/>
</dbReference>
<dbReference type="GO" id="GO:0016052">
    <property type="term" value="P:carbohydrate catabolic process"/>
    <property type="evidence" value="ECO:0007669"/>
    <property type="project" value="TreeGrafter"/>
</dbReference>
<dbReference type="HAMAP" id="MF_00114">
    <property type="entry name" value="DeoC_type1"/>
    <property type="match status" value="1"/>
</dbReference>
<evidence type="ECO:0000313" key="8">
    <source>
        <dbReference type="EMBL" id="SKA94715.1"/>
    </source>
</evidence>
<keyword evidence="2 7" id="KW-0963">Cytoplasm</keyword>
<comment type="similarity">
    <text evidence="1 7">Belongs to the DeoC/FbaB aldolase family. DeoC type 1 subfamily.</text>
</comment>
<accession>A0A1T4Y0C6</accession>
<evidence type="ECO:0000313" key="9">
    <source>
        <dbReference type="Proteomes" id="UP000190042"/>
    </source>
</evidence>
<comment type="catalytic activity">
    <reaction evidence="5 7">
        <text>2-deoxy-D-ribose 5-phosphate = D-glyceraldehyde 3-phosphate + acetaldehyde</text>
        <dbReference type="Rhea" id="RHEA:12821"/>
        <dbReference type="ChEBI" id="CHEBI:15343"/>
        <dbReference type="ChEBI" id="CHEBI:59776"/>
        <dbReference type="ChEBI" id="CHEBI:62877"/>
        <dbReference type="EC" id="4.1.2.4"/>
    </reaction>
</comment>
<dbReference type="Proteomes" id="UP000190042">
    <property type="component" value="Unassembled WGS sequence"/>
</dbReference>
<keyword evidence="9" id="KW-1185">Reference proteome</keyword>
<evidence type="ECO:0000256" key="7">
    <source>
        <dbReference type="HAMAP-Rule" id="MF_00114"/>
    </source>
</evidence>
<dbReference type="SUPFAM" id="SSF51569">
    <property type="entry name" value="Aldolase"/>
    <property type="match status" value="1"/>
</dbReference>
<evidence type="ECO:0000256" key="5">
    <source>
        <dbReference type="ARBA" id="ARBA00048791"/>
    </source>
</evidence>
<feature type="active site" description="Proton donor/acceptor" evidence="7">
    <location>
        <position position="90"/>
    </location>
</feature>
<dbReference type="GO" id="GO:0009264">
    <property type="term" value="P:deoxyribonucleotide catabolic process"/>
    <property type="evidence" value="ECO:0007669"/>
    <property type="project" value="UniProtKB-UniRule"/>
</dbReference>
<dbReference type="InterPro" id="IPR028581">
    <property type="entry name" value="DeoC_typeI"/>
</dbReference>
<name>A0A1T4Y0C6_9BACL</name>
<dbReference type="GO" id="GO:0005737">
    <property type="term" value="C:cytoplasm"/>
    <property type="evidence" value="ECO:0007669"/>
    <property type="project" value="UniProtKB-SubCell"/>
</dbReference>
<dbReference type="RefSeq" id="WP_176132505.1">
    <property type="nucleotide sequence ID" value="NZ_FUYJ01000002.1"/>
</dbReference>